<reference evidence="1" key="1">
    <citation type="submission" date="2023-04" db="EMBL/GenBank/DDBJ databases">
        <authorList>
            <consortium name="ELIXIR-Norway"/>
        </authorList>
    </citation>
    <scope>NUCLEOTIDE SEQUENCE [LARGE SCALE GENOMIC DNA]</scope>
</reference>
<organism evidence="1 2">
    <name type="scientific">Rangifer tarandus platyrhynchus</name>
    <name type="common">Svalbard reindeer</name>
    <dbReference type="NCBI Taxonomy" id="3082113"/>
    <lineage>
        <taxon>Eukaryota</taxon>
        <taxon>Metazoa</taxon>
        <taxon>Chordata</taxon>
        <taxon>Craniata</taxon>
        <taxon>Vertebrata</taxon>
        <taxon>Euteleostomi</taxon>
        <taxon>Mammalia</taxon>
        <taxon>Eutheria</taxon>
        <taxon>Laurasiatheria</taxon>
        <taxon>Artiodactyla</taxon>
        <taxon>Ruminantia</taxon>
        <taxon>Pecora</taxon>
        <taxon>Cervidae</taxon>
        <taxon>Odocoileinae</taxon>
        <taxon>Rangifer</taxon>
    </lineage>
</organism>
<dbReference type="EMBL" id="OX459969">
    <property type="protein sequence ID" value="CAI9172632.1"/>
    <property type="molecule type" value="Genomic_DNA"/>
</dbReference>
<proteinExistence type="predicted"/>
<evidence type="ECO:0000313" key="1">
    <source>
        <dbReference type="EMBL" id="CAI9172632.1"/>
    </source>
</evidence>
<gene>
    <name evidence="1" type="ORF">MRATA1EN1_LOCUS21594</name>
</gene>
<accession>A0ABN8ZIM3</accession>
<sequence>MYLLKVSGISGEEGLIISTVVSNLCKPSQGPISVVLRGTCYRLRSSPAGWERRKGLLSGGASLSLGSGVLPSPPHTSFKTTPMSQLSVCSVLETRAATLMQLCTSVNSAQLSLVLSKRACKPRRSGLSLLLGKQPGEHKCSR</sequence>
<protein>
    <submittedName>
        <fullName evidence="1">Uncharacterized protein</fullName>
    </submittedName>
</protein>
<keyword evidence="2" id="KW-1185">Reference proteome</keyword>
<name>A0ABN8ZIM3_RANTA</name>
<evidence type="ECO:0000313" key="2">
    <source>
        <dbReference type="Proteomes" id="UP001176941"/>
    </source>
</evidence>
<dbReference type="Proteomes" id="UP001176941">
    <property type="component" value="Chromosome 33"/>
</dbReference>